<organism evidence="2 3">
    <name type="scientific">Vombatus ursinus</name>
    <name type="common">Common wombat</name>
    <dbReference type="NCBI Taxonomy" id="29139"/>
    <lineage>
        <taxon>Eukaryota</taxon>
        <taxon>Metazoa</taxon>
        <taxon>Chordata</taxon>
        <taxon>Craniata</taxon>
        <taxon>Vertebrata</taxon>
        <taxon>Euteleostomi</taxon>
        <taxon>Mammalia</taxon>
        <taxon>Metatheria</taxon>
        <taxon>Diprotodontia</taxon>
        <taxon>Vombatidae</taxon>
        <taxon>Vombatus</taxon>
    </lineage>
</organism>
<dbReference type="OMA" id="NSTEHGW"/>
<feature type="region of interest" description="Disordered" evidence="1">
    <location>
        <begin position="66"/>
        <end position="90"/>
    </location>
</feature>
<evidence type="ECO:0000313" key="3">
    <source>
        <dbReference type="Proteomes" id="UP000314987"/>
    </source>
</evidence>
<evidence type="ECO:0000256" key="1">
    <source>
        <dbReference type="SAM" id="MobiDB-lite"/>
    </source>
</evidence>
<dbReference type="GeneTree" id="ENSGT00530000064954"/>
<proteinExistence type="predicted"/>
<reference evidence="2" key="2">
    <citation type="submission" date="2025-08" db="UniProtKB">
        <authorList>
            <consortium name="Ensembl"/>
        </authorList>
    </citation>
    <scope>IDENTIFICATION</scope>
</reference>
<feature type="region of interest" description="Disordered" evidence="1">
    <location>
        <begin position="1"/>
        <end position="47"/>
    </location>
</feature>
<name>A0A4X2LS51_VOMUR</name>
<dbReference type="STRING" id="29139.ENSVURP00010026893"/>
<evidence type="ECO:0000313" key="2">
    <source>
        <dbReference type="Ensembl" id="ENSVURP00010026893.1"/>
    </source>
</evidence>
<feature type="compositionally biased region" description="Basic and acidic residues" evidence="1">
    <location>
        <begin position="11"/>
        <end position="20"/>
    </location>
</feature>
<reference evidence="2" key="3">
    <citation type="submission" date="2025-09" db="UniProtKB">
        <authorList>
            <consortium name="Ensembl"/>
        </authorList>
    </citation>
    <scope>IDENTIFICATION</scope>
</reference>
<sequence>MQKGSLNLLKQKWESNDGQKSECNAPGSRCKRLQPRESKLLESGNATDVSAGPLIAPKLITNLGEQNKNMESVKSPECKVDTGPDGSQTEVLKEDTKGARRRIEHFSIALEELRSIFEAPREGAGLAGCSKKVLGSFHCTSLPPIWEV</sequence>
<protein>
    <submittedName>
        <fullName evidence="2">Uncharacterized protein</fullName>
    </submittedName>
</protein>
<accession>A0A4X2LS51</accession>
<dbReference type="AlphaFoldDB" id="A0A4X2LS51"/>
<keyword evidence="3" id="KW-1185">Reference proteome</keyword>
<dbReference type="Proteomes" id="UP000314987">
    <property type="component" value="Unassembled WGS sequence"/>
</dbReference>
<reference evidence="3" key="1">
    <citation type="submission" date="2018-12" db="EMBL/GenBank/DDBJ databases">
        <authorList>
            <person name="Yazar S."/>
        </authorList>
    </citation>
    <scope>NUCLEOTIDE SEQUENCE [LARGE SCALE GENOMIC DNA]</scope>
</reference>
<dbReference type="Ensembl" id="ENSVURT00010030642.1">
    <property type="protein sequence ID" value="ENSVURP00010026893.1"/>
    <property type="gene ID" value="ENSVURG00010020620.1"/>
</dbReference>